<evidence type="ECO:0000313" key="5">
    <source>
        <dbReference type="Proteomes" id="UP000549911"/>
    </source>
</evidence>
<comment type="caution">
    <text evidence="4">The sequence shown here is derived from an EMBL/GenBank/DDBJ whole genome shotgun (WGS) entry which is preliminary data.</text>
</comment>
<accession>A0A7Y9H2I3</accession>
<evidence type="ECO:0000259" key="3">
    <source>
        <dbReference type="SMART" id="SM00822"/>
    </source>
</evidence>
<comment type="similarity">
    <text evidence="1">Belongs to the short-chain dehydrogenases/reductases (SDR) family.</text>
</comment>
<dbReference type="GO" id="GO:0016491">
    <property type="term" value="F:oxidoreductase activity"/>
    <property type="evidence" value="ECO:0007669"/>
    <property type="project" value="UniProtKB-KW"/>
</dbReference>
<dbReference type="Gene3D" id="3.40.50.720">
    <property type="entry name" value="NAD(P)-binding Rossmann-like Domain"/>
    <property type="match status" value="1"/>
</dbReference>
<dbReference type="EMBL" id="JACCBW010000002">
    <property type="protein sequence ID" value="NYE36767.1"/>
    <property type="molecule type" value="Genomic_DNA"/>
</dbReference>
<dbReference type="InterPro" id="IPR002347">
    <property type="entry name" value="SDR_fam"/>
</dbReference>
<dbReference type="GO" id="GO:0016020">
    <property type="term" value="C:membrane"/>
    <property type="evidence" value="ECO:0007669"/>
    <property type="project" value="TreeGrafter"/>
</dbReference>
<proteinExistence type="inferred from homology"/>
<evidence type="ECO:0000256" key="1">
    <source>
        <dbReference type="ARBA" id="ARBA00006484"/>
    </source>
</evidence>
<dbReference type="Pfam" id="PF00106">
    <property type="entry name" value="adh_short"/>
    <property type="match status" value="1"/>
</dbReference>
<keyword evidence="2" id="KW-0560">Oxidoreductase</keyword>
<organism evidence="4 5">
    <name type="scientific">Nocardioides cavernae</name>
    <dbReference type="NCBI Taxonomy" id="1921566"/>
    <lineage>
        <taxon>Bacteria</taxon>
        <taxon>Bacillati</taxon>
        <taxon>Actinomycetota</taxon>
        <taxon>Actinomycetes</taxon>
        <taxon>Propionibacteriales</taxon>
        <taxon>Nocardioidaceae</taxon>
        <taxon>Nocardioides</taxon>
    </lineage>
</organism>
<dbReference type="RefSeq" id="WP_179619407.1">
    <property type="nucleotide sequence ID" value="NZ_JACCBW010000002.1"/>
</dbReference>
<dbReference type="AlphaFoldDB" id="A0A7Y9H2I3"/>
<dbReference type="CDD" id="cd05233">
    <property type="entry name" value="SDR_c"/>
    <property type="match status" value="1"/>
</dbReference>
<feature type="domain" description="Ketoreductase" evidence="3">
    <location>
        <begin position="10"/>
        <end position="192"/>
    </location>
</feature>
<evidence type="ECO:0000313" key="4">
    <source>
        <dbReference type="EMBL" id="NYE36767.1"/>
    </source>
</evidence>
<dbReference type="PRINTS" id="PR00081">
    <property type="entry name" value="GDHRDH"/>
</dbReference>
<dbReference type="InterPro" id="IPR036291">
    <property type="entry name" value="NAD(P)-bd_dom_sf"/>
</dbReference>
<dbReference type="InterPro" id="IPR057326">
    <property type="entry name" value="KR_dom"/>
</dbReference>
<reference evidence="4 5" key="1">
    <citation type="submission" date="2020-07" db="EMBL/GenBank/DDBJ databases">
        <authorList>
            <person name="Partida-Martinez L."/>
            <person name="Huntemann M."/>
            <person name="Clum A."/>
            <person name="Wang J."/>
            <person name="Palaniappan K."/>
            <person name="Ritter S."/>
            <person name="Chen I.-M."/>
            <person name="Stamatis D."/>
            <person name="Reddy T."/>
            <person name="O'Malley R."/>
            <person name="Daum C."/>
            <person name="Shapiro N."/>
            <person name="Ivanova N."/>
            <person name="Kyrpides N."/>
            <person name="Woyke T."/>
        </authorList>
    </citation>
    <scope>NUCLEOTIDE SEQUENCE [LARGE SCALE GENOMIC DNA]</scope>
    <source>
        <strain evidence="4 5">AT2.17</strain>
    </source>
</reference>
<protein>
    <submittedName>
        <fullName evidence="4">Short-subunit dehydrogenase</fullName>
    </submittedName>
</protein>
<dbReference type="PANTHER" id="PTHR44196:SF2">
    <property type="entry name" value="SHORT-CHAIN DEHYDROGENASE-RELATED"/>
    <property type="match status" value="1"/>
</dbReference>
<gene>
    <name evidence="4" type="ORF">F4692_001900</name>
</gene>
<sequence>MTSHDLSGPGLAVVTGASTGIGRAFASLLAGEGYDLVLAADEPEVHAVADNLESTGRTVTAVEVDLAARDGVERLHEVVASQPSPVSVGILNAGIGVHGRFDQAGLDEQLRLVDLNVRSTVHLSILLARDMVAQQEGRLLLVSSIAGKGPGPGHAAYAASKAFVHSFAEAIRHELADTGVSVTSLQPGPTDTDFFDRADMGATRVAQGPKDTPEEVANDGWRALLAGKDHVVAGSVRNTVQAAGAHVVPDPVAAKAAARQTEEVSER</sequence>
<dbReference type="PROSITE" id="PS00061">
    <property type="entry name" value="ADH_SHORT"/>
    <property type="match status" value="1"/>
</dbReference>
<dbReference type="SMART" id="SM00822">
    <property type="entry name" value="PKS_KR"/>
    <property type="match status" value="1"/>
</dbReference>
<reference evidence="4 5" key="2">
    <citation type="submission" date="2020-08" db="EMBL/GenBank/DDBJ databases">
        <title>The Agave Microbiome: Exploring the role of microbial communities in plant adaptations to desert environments.</title>
        <authorList>
            <person name="Partida-Martinez L.P."/>
        </authorList>
    </citation>
    <scope>NUCLEOTIDE SEQUENCE [LARGE SCALE GENOMIC DNA]</scope>
    <source>
        <strain evidence="4 5">AT2.17</strain>
    </source>
</reference>
<evidence type="ECO:0000256" key="2">
    <source>
        <dbReference type="ARBA" id="ARBA00023002"/>
    </source>
</evidence>
<dbReference type="PANTHER" id="PTHR44196">
    <property type="entry name" value="DEHYDROGENASE/REDUCTASE SDR FAMILY MEMBER 7B"/>
    <property type="match status" value="1"/>
</dbReference>
<dbReference type="SUPFAM" id="SSF51735">
    <property type="entry name" value="NAD(P)-binding Rossmann-fold domains"/>
    <property type="match status" value="1"/>
</dbReference>
<dbReference type="InterPro" id="IPR020904">
    <property type="entry name" value="Sc_DH/Rdtase_CS"/>
</dbReference>
<dbReference type="Proteomes" id="UP000549911">
    <property type="component" value="Unassembled WGS sequence"/>
</dbReference>
<name>A0A7Y9H2I3_9ACTN</name>
<keyword evidence="5" id="KW-1185">Reference proteome</keyword>